<protein>
    <submittedName>
        <fullName evidence="2">Uncharacterized protein</fullName>
    </submittedName>
</protein>
<evidence type="ECO:0000313" key="2">
    <source>
        <dbReference type="EMBL" id="QQZ45021.1"/>
    </source>
</evidence>
<dbReference type="EMBL" id="MW300275">
    <property type="protein sequence ID" value="QQZ45021.1"/>
    <property type="molecule type" value="Genomic_DNA"/>
</dbReference>
<dbReference type="AlphaFoldDB" id="A0A7U1DYT7"/>
<evidence type="ECO:0000256" key="1">
    <source>
        <dbReference type="SAM" id="MobiDB-lite"/>
    </source>
</evidence>
<feature type="region of interest" description="Disordered" evidence="1">
    <location>
        <begin position="33"/>
        <end position="53"/>
    </location>
</feature>
<proteinExistence type="predicted"/>
<name>A0A7U1DYT7_PSEAI</name>
<sequence length="53" mass="5454">MAMVDRAGSIARSGEAGQPLASSAMTMLQVIAGTGDAREKSPAMPGFRFKRAA</sequence>
<keyword evidence="2" id="KW-0614">Plasmid</keyword>
<dbReference type="RefSeq" id="WP_204884853.1">
    <property type="nucleotide sequence ID" value="NZ_MW300275.1"/>
</dbReference>
<geneLocation type="plasmid" evidence="2">
    <name>pP6VIM-11</name>
</geneLocation>
<reference evidence="2" key="1">
    <citation type="submission" date="2020-11" db="EMBL/GenBank/DDBJ databases">
        <title>Plasmids habouring blaVIM-11 from clinical samples of Pseudomonas aeruginosa recovered in Argentina.</title>
        <authorList>
            <person name="Elena A.X."/>
            <person name="Cejas D."/>
            <person name="Radice M.A."/>
        </authorList>
    </citation>
    <scope>NUCLEOTIDE SEQUENCE</scope>
    <source>
        <strain evidence="2">C6</strain>
        <plasmid evidence="2">pP6VIM-11</plasmid>
    </source>
</reference>
<accession>A0A7U1DYT7</accession>
<organism evidence="2">
    <name type="scientific">Pseudomonas aeruginosa</name>
    <dbReference type="NCBI Taxonomy" id="287"/>
    <lineage>
        <taxon>Bacteria</taxon>
        <taxon>Pseudomonadati</taxon>
        <taxon>Pseudomonadota</taxon>
        <taxon>Gammaproteobacteria</taxon>
        <taxon>Pseudomonadales</taxon>
        <taxon>Pseudomonadaceae</taxon>
        <taxon>Pseudomonas</taxon>
    </lineage>
</organism>